<gene>
    <name evidence="3" type="ORF">QFZ49_007560</name>
</gene>
<name>A0ABU0S039_9ACTN</name>
<dbReference type="EMBL" id="JAUSZS010000008">
    <property type="protein sequence ID" value="MDQ0937585.1"/>
    <property type="molecule type" value="Genomic_DNA"/>
</dbReference>
<evidence type="ECO:0000313" key="3">
    <source>
        <dbReference type="EMBL" id="MDQ0937585.1"/>
    </source>
</evidence>
<organism evidence="3 4">
    <name type="scientific">Streptomyces turgidiscabies</name>
    <dbReference type="NCBI Taxonomy" id="85558"/>
    <lineage>
        <taxon>Bacteria</taxon>
        <taxon>Bacillati</taxon>
        <taxon>Actinomycetota</taxon>
        <taxon>Actinomycetes</taxon>
        <taxon>Kitasatosporales</taxon>
        <taxon>Streptomycetaceae</taxon>
        <taxon>Streptomyces</taxon>
    </lineage>
</organism>
<comment type="caution">
    <text evidence="3">The sequence shown here is derived from an EMBL/GenBank/DDBJ whole genome shotgun (WGS) entry which is preliminary data.</text>
</comment>
<keyword evidence="4" id="KW-1185">Reference proteome</keyword>
<dbReference type="InterPro" id="IPR015378">
    <property type="entry name" value="Transposase-like_Mu_C"/>
</dbReference>
<dbReference type="PANTHER" id="PTHR35004">
    <property type="entry name" value="TRANSPOSASE RV3428C-RELATED"/>
    <property type="match status" value="1"/>
</dbReference>
<accession>A0ABU0S039</accession>
<feature type="compositionally biased region" description="Basic residues" evidence="1">
    <location>
        <begin position="98"/>
        <end position="108"/>
    </location>
</feature>
<protein>
    <recommendedName>
        <fullName evidence="2">Transposase-like Mu C-terminal domain-containing protein</fullName>
    </recommendedName>
</protein>
<dbReference type="Pfam" id="PF09299">
    <property type="entry name" value="Mu-transpos_C"/>
    <property type="match status" value="1"/>
</dbReference>
<proteinExistence type="predicted"/>
<dbReference type="PANTHER" id="PTHR35004:SF6">
    <property type="entry name" value="TRANSPOSASE"/>
    <property type="match status" value="1"/>
</dbReference>
<feature type="compositionally biased region" description="Basic residues" evidence="1">
    <location>
        <begin position="145"/>
        <end position="158"/>
    </location>
</feature>
<evidence type="ECO:0000313" key="4">
    <source>
        <dbReference type="Proteomes" id="UP001223072"/>
    </source>
</evidence>
<dbReference type="Proteomes" id="UP001223072">
    <property type="component" value="Unassembled WGS sequence"/>
</dbReference>
<evidence type="ECO:0000256" key="1">
    <source>
        <dbReference type="SAM" id="MobiDB-lite"/>
    </source>
</evidence>
<feature type="region of interest" description="Disordered" evidence="1">
    <location>
        <begin position="96"/>
        <end position="119"/>
    </location>
</feature>
<evidence type="ECO:0000259" key="2">
    <source>
        <dbReference type="Pfam" id="PF09299"/>
    </source>
</evidence>
<reference evidence="3 4" key="1">
    <citation type="submission" date="2023-07" db="EMBL/GenBank/DDBJ databases">
        <title>Comparative genomics of wheat-associated soil bacteria to identify genetic determinants of phenazine resistance.</title>
        <authorList>
            <person name="Mouncey N."/>
        </authorList>
    </citation>
    <scope>NUCLEOTIDE SEQUENCE [LARGE SCALE GENOMIC DNA]</scope>
    <source>
        <strain evidence="3 4">W2I16</strain>
    </source>
</reference>
<sequence length="165" mass="18488">METVYHRAVHSKTGQPPIERWLGSIPKPLPLPSTADLREAFLWSEFRTVTKTATVSLHGNSYEVDPSLAGIRIELLFDPVDLTDIEVRVSGKTLGKAAPHHVGRHAHPKASPETPAEPAPSTWIDYLKILDEAHTANTAKGITPPRRRRRRRSRNRKARASERTL</sequence>
<feature type="region of interest" description="Disordered" evidence="1">
    <location>
        <begin position="135"/>
        <end position="165"/>
    </location>
</feature>
<feature type="domain" description="Transposase-like Mu C-terminal" evidence="2">
    <location>
        <begin position="40"/>
        <end position="89"/>
    </location>
</feature>